<accession>A0A562RJW2</accession>
<dbReference type="InterPro" id="IPR032466">
    <property type="entry name" value="Metal_Hydrolase"/>
</dbReference>
<dbReference type="PANTHER" id="PTHR10443:SF12">
    <property type="entry name" value="DIPEPTIDASE"/>
    <property type="match status" value="1"/>
</dbReference>
<evidence type="ECO:0000313" key="3">
    <source>
        <dbReference type="Proteomes" id="UP000318431"/>
    </source>
</evidence>
<dbReference type="PROSITE" id="PS51365">
    <property type="entry name" value="RENAL_DIPEPTIDASE_2"/>
    <property type="match status" value="1"/>
</dbReference>
<keyword evidence="3" id="KW-1185">Reference proteome</keyword>
<reference evidence="2 3" key="1">
    <citation type="journal article" date="2015" name="Stand. Genomic Sci.">
        <title>Genomic Encyclopedia of Bacterial and Archaeal Type Strains, Phase III: the genomes of soil and plant-associated and newly described type strains.</title>
        <authorList>
            <person name="Whitman W.B."/>
            <person name="Woyke T."/>
            <person name="Klenk H.P."/>
            <person name="Zhou Y."/>
            <person name="Lilburn T.G."/>
            <person name="Beck B.J."/>
            <person name="De Vos P."/>
            <person name="Vandamme P."/>
            <person name="Eisen J.A."/>
            <person name="Garrity G."/>
            <person name="Hugenholtz P."/>
            <person name="Kyrpides N.C."/>
        </authorList>
    </citation>
    <scope>NUCLEOTIDE SEQUENCE [LARGE SCALE GENOMIC DNA]</scope>
    <source>
        <strain evidence="2 3">CGMCC 1.10822</strain>
    </source>
</reference>
<dbReference type="Gene3D" id="1.10.287.650">
    <property type="entry name" value="L27 domain"/>
    <property type="match status" value="1"/>
</dbReference>
<sequence length="396" mass="42316">MIASARKGALLAAAVSLTTLTACSSLPEATHRQLLTLDTHLDSPVHFGRAGWSFGDRHDPATEMAQLDLPRMADGNLDGGFFAIFTPQGPLTPEGYAAAASRAQARSAQIDTMVATFGERIGAARSADDALELDAAGRLIAFKSIENSYPLGESVAGLAGYYRQGVRLAGVVHTANNQFADSATDEPRWHGLSPLGREWVAEMNRLGIVIDASHASDAVFDQLLAQSKAPILLSHSGSRAMFDHPRNLDDDRLRRLAASGGALCFSTIYLSAIQMGEEREALFDRSEHIADLAPAEQAHLSRRWRELDATAPLWSASFDQYMAALLHVIEIAGPDHVCFGADFDGGGGIAGLSDVTDLPRITARLRAAGYGDADLQKMWSGNVLRILRAAQAGAAR</sequence>
<dbReference type="RefSeq" id="WP_145646981.1">
    <property type="nucleotide sequence ID" value="NZ_VLLB01000001.1"/>
</dbReference>
<evidence type="ECO:0000256" key="1">
    <source>
        <dbReference type="SAM" id="SignalP"/>
    </source>
</evidence>
<name>A0A562RJW2_9BURK</name>
<dbReference type="Pfam" id="PF01244">
    <property type="entry name" value="Peptidase_M19"/>
    <property type="match status" value="1"/>
</dbReference>
<dbReference type="InterPro" id="IPR008257">
    <property type="entry name" value="Pept_M19"/>
</dbReference>
<proteinExistence type="predicted"/>
<dbReference type="GO" id="GO:0006508">
    <property type="term" value="P:proteolysis"/>
    <property type="evidence" value="ECO:0007669"/>
    <property type="project" value="InterPro"/>
</dbReference>
<dbReference type="PROSITE" id="PS51257">
    <property type="entry name" value="PROKAR_LIPOPROTEIN"/>
    <property type="match status" value="1"/>
</dbReference>
<dbReference type="SUPFAM" id="SSF51556">
    <property type="entry name" value="Metallo-dependent hydrolases"/>
    <property type="match status" value="1"/>
</dbReference>
<feature type="signal peptide" evidence="1">
    <location>
        <begin position="1"/>
        <end position="24"/>
    </location>
</feature>
<dbReference type="OrthoDB" id="9804920at2"/>
<dbReference type="GO" id="GO:0070573">
    <property type="term" value="F:metallodipeptidase activity"/>
    <property type="evidence" value="ECO:0007669"/>
    <property type="project" value="InterPro"/>
</dbReference>
<protein>
    <submittedName>
        <fullName evidence="2">Membrane dipeptidase</fullName>
    </submittedName>
</protein>
<dbReference type="Gene3D" id="3.20.20.140">
    <property type="entry name" value="Metal-dependent hydrolases"/>
    <property type="match status" value="1"/>
</dbReference>
<dbReference type="EMBL" id="VLLB01000001">
    <property type="protein sequence ID" value="TWI69213.1"/>
    <property type="molecule type" value="Genomic_DNA"/>
</dbReference>
<gene>
    <name evidence="2" type="ORF">IP91_00279</name>
</gene>
<keyword evidence="1" id="KW-0732">Signal</keyword>
<organism evidence="2 3">
    <name type="scientific">Pseudoduganella lurida</name>
    <dbReference type="NCBI Taxonomy" id="1036180"/>
    <lineage>
        <taxon>Bacteria</taxon>
        <taxon>Pseudomonadati</taxon>
        <taxon>Pseudomonadota</taxon>
        <taxon>Betaproteobacteria</taxon>
        <taxon>Burkholderiales</taxon>
        <taxon>Oxalobacteraceae</taxon>
        <taxon>Telluria group</taxon>
        <taxon>Pseudoduganella</taxon>
    </lineage>
</organism>
<dbReference type="Proteomes" id="UP000318431">
    <property type="component" value="Unassembled WGS sequence"/>
</dbReference>
<dbReference type="AlphaFoldDB" id="A0A562RJW2"/>
<dbReference type="PANTHER" id="PTHR10443">
    <property type="entry name" value="MICROSOMAL DIPEPTIDASE"/>
    <property type="match status" value="1"/>
</dbReference>
<evidence type="ECO:0000313" key="2">
    <source>
        <dbReference type="EMBL" id="TWI69213.1"/>
    </source>
</evidence>
<feature type="chain" id="PRO_5021945445" evidence="1">
    <location>
        <begin position="25"/>
        <end position="396"/>
    </location>
</feature>
<comment type="caution">
    <text evidence="2">The sequence shown here is derived from an EMBL/GenBank/DDBJ whole genome shotgun (WGS) entry which is preliminary data.</text>
</comment>